<dbReference type="GO" id="GO:0018762">
    <property type="term" value="F:aliphatic nitrilase activity"/>
    <property type="evidence" value="ECO:0007669"/>
    <property type="project" value="UniProtKB-EC"/>
</dbReference>
<dbReference type="EMBL" id="CP087164">
    <property type="protein sequence ID" value="UGS33863.1"/>
    <property type="molecule type" value="Genomic_DNA"/>
</dbReference>
<proteinExistence type="inferred from homology"/>
<feature type="domain" description="CN hydrolase" evidence="3">
    <location>
        <begin position="2"/>
        <end position="280"/>
    </location>
</feature>
<evidence type="ECO:0000256" key="1">
    <source>
        <dbReference type="ARBA" id="ARBA00008129"/>
    </source>
</evidence>
<dbReference type="InterPro" id="IPR044149">
    <property type="entry name" value="Nitrilases_CHs"/>
</dbReference>
<gene>
    <name evidence="4" type="primary">nitA_1</name>
    <name evidence="4" type="ORF">DSM104329_00228</name>
</gene>
<protein>
    <submittedName>
        <fullName evidence="4">Aliphatic nitrilase</fullName>
        <ecNumber evidence="4">3.5.5.7</ecNumber>
    </submittedName>
</protein>
<feature type="active site" description="Proton acceptor" evidence="2">
    <location>
        <position position="42"/>
    </location>
</feature>
<accession>A0A9E6XTS5</accession>
<dbReference type="InterPro" id="IPR036526">
    <property type="entry name" value="C-N_Hydrolase_sf"/>
</dbReference>
<dbReference type="RefSeq" id="WP_259313555.1">
    <property type="nucleotide sequence ID" value="NZ_CP087164.1"/>
</dbReference>
<dbReference type="InterPro" id="IPR000132">
    <property type="entry name" value="Nitrilase/CN_hydratase_CS"/>
</dbReference>
<dbReference type="PANTHER" id="PTHR46044">
    <property type="entry name" value="NITRILASE"/>
    <property type="match status" value="1"/>
</dbReference>
<organism evidence="4 5">
    <name type="scientific">Capillimicrobium parvum</name>
    <dbReference type="NCBI Taxonomy" id="2884022"/>
    <lineage>
        <taxon>Bacteria</taxon>
        <taxon>Bacillati</taxon>
        <taxon>Actinomycetota</taxon>
        <taxon>Thermoleophilia</taxon>
        <taxon>Solirubrobacterales</taxon>
        <taxon>Capillimicrobiaceae</taxon>
        <taxon>Capillimicrobium</taxon>
    </lineage>
</organism>
<dbReference type="PROSITE" id="PS50263">
    <property type="entry name" value="CN_HYDROLASE"/>
    <property type="match status" value="1"/>
</dbReference>
<reference evidence="4" key="1">
    <citation type="journal article" date="2022" name="Int. J. Syst. Evol. Microbiol.">
        <title>Pseudomonas aegrilactucae sp. nov. and Pseudomonas morbosilactucae sp. nov., pathogens causing bacterial rot of lettuce in Japan.</title>
        <authorList>
            <person name="Sawada H."/>
            <person name="Fujikawa T."/>
            <person name="Satou M."/>
        </authorList>
    </citation>
    <scope>NUCLEOTIDE SEQUENCE</scope>
    <source>
        <strain evidence="4">0166_1</strain>
    </source>
</reference>
<dbReference type="InterPro" id="IPR003010">
    <property type="entry name" value="C-N_Hydrolase"/>
</dbReference>
<evidence type="ECO:0000313" key="5">
    <source>
        <dbReference type="Proteomes" id="UP001162834"/>
    </source>
</evidence>
<dbReference type="EC" id="3.5.5.7" evidence="4"/>
<keyword evidence="5" id="KW-1185">Reference proteome</keyword>
<keyword evidence="4" id="KW-0378">Hydrolase</keyword>
<dbReference type="Pfam" id="PF00795">
    <property type="entry name" value="CN_hydrolase"/>
    <property type="match status" value="1"/>
</dbReference>
<name>A0A9E6XTS5_9ACTN</name>
<dbReference type="AlphaFoldDB" id="A0A9E6XTS5"/>
<dbReference type="Proteomes" id="UP001162834">
    <property type="component" value="Chromosome"/>
</dbReference>
<evidence type="ECO:0000259" key="3">
    <source>
        <dbReference type="PROSITE" id="PS50263"/>
    </source>
</evidence>
<sequence length="357" mass="38277">MPRIAVVQIEPSYMDPAAGLARIEQFTAQAAAQGAEIVVFPELLVPGYPRYIGDPFPHTDEGEASWTDVQRYHRAYVEHAQVVPGPYTDALGHVARSHGVTLVVGLAERHPSIRSTLWNTGVVIGPDGRYLGKHRKLVSVMHERLYFNRGGREDIRTFQTPEANLGVCLCFENLQPLFRRALGRLGEEIHCALWTGPTPRPMAAEGVHLEQHREMGITHALDTGTFVAISSQVTAREPDGGEHGSWWSHSGGSYIIDPLGRTIASVPDWEEGIALADCDLSLIDDARLVWNAFSDDARDDLFGPGPVGDAVSALSPPVPAPGLAAAADGQVGPAPGRLALPSAEGAYEASGVSGHGD</sequence>
<dbReference type="PROSITE" id="PS00920">
    <property type="entry name" value="NITRIL_CHT_1"/>
    <property type="match status" value="1"/>
</dbReference>
<dbReference type="SUPFAM" id="SSF56317">
    <property type="entry name" value="Carbon-nitrogen hydrolase"/>
    <property type="match status" value="1"/>
</dbReference>
<evidence type="ECO:0000313" key="4">
    <source>
        <dbReference type="EMBL" id="UGS33863.1"/>
    </source>
</evidence>
<dbReference type="KEGG" id="sbae:DSM104329_00228"/>
<dbReference type="PANTHER" id="PTHR46044:SF1">
    <property type="entry name" value="CN HYDROLASE DOMAIN-CONTAINING PROTEIN"/>
    <property type="match status" value="1"/>
</dbReference>
<dbReference type="Gene3D" id="3.60.110.10">
    <property type="entry name" value="Carbon-nitrogen hydrolase"/>
    <property type="match status" value="1"/>
</dbReference>
<evidence type="ECO:0000256" key="2">
    <source>
        <dbReference type="PROSITE-ProRule" id="PRU10139"/>
    </source>
</evidence>
<comment type="similarity">
    <text evidence="1">Belongs to the carbon-nitrogen hydrolase superfamily. Nitrilase family.</text>
</comment>